<comment type="caution">
    <text evidence="3">The sequence shown here is derived from an EMBL/GenBank/DDBJ whole genome shotgun (WGS) entry which is preliminary data.</text>
</comment>
<evidence type="ECO:0000256" key="2">
    <source>
        <dbReference type="SAM" id="SignalP"/>
    </source>
</evidence>
<evidence type="ECO:0000313" key="4">
    <source>
        <dbReference type="Proteomes" id="UP001620339"/>
    </source>
</evidence>
<name>A0ABW8JAI8_9GAMM</name>
<evidence type="ECO:0000313" key="3">
    <source>
        <dbReference type="EMBL" id="MFK2879321.1"/>
    </source>
</evidence>
<keyword evidence="2" id="KW-0732">Signal</keyword>
<dbReference type="EMBL" id="JADIKK010000008">
    <property type="protein sequence ID" value="MFK2879321.1"/>
    <property type="molecule type" value="Genomic_DNA"/>
</dbReference>
<organism evidence="3 4">
    <name type="scientific">Rhodanobacter hydrolyticus</name>
    <dbReference type="NCBI Taxonomy" id="2250595"/>
    <lineage>
        <taxon>Bacteria</taxon>
        <taxon>Pseudomonadati</taxon>
        <taxon>Pseudomonadota</taxon>
        <taxon>Gammaproteobacteria</taxon>
        <taxon>Lysobacterales</taxon>
        <taxon>Rhodanobacteraceae</taxon>
        <taxon>Rhodanobacter</taxon>
    </lineage>
</organism>
<evidence type="ECO:0000256" key="1">
    <source>
        <dbReference type="SAM" id="MobiDB-lite"/>
    </source>
</evidence>
<protein>
    <submittedName>
        <fullName evidence="3">Uncharacterized protein</fullName>
    </submittedName>
</protein>
<sequence>MKRTDVGTLTHSRRRQWAWMGVVVASALLASTAASQGTDGVANTYYPGPNVTYTNEAPYKLLITVSRPTNDDADDQWFDFVRAVFQRHVSPTAWPGAWPVLVGRSEMSVGLRERANNVFKDWIAGRRLQPGAILALGGPSSRVTADTMINSFKHAPPNWAKGATLMFMGSAADKDRVFATLRPSGATLRFFDLDSVQTATFERIIPRGKEPPSPVPTPAPPRLH</sequence>
<gene>
    <name evidence="3" type="ORF">ISP25_19800</name>
</gene>
<feature type="compositionally biased region" description="Pro residues" evidence="1">
    <location>
        <begin position="211"/>
        <end position="224"/>
    </location>
</feature>
<feature type="chain" id="PRO_5046638313" evidence="2">
    <location>
        <begin position="37"/>
        <end position="224"/>
    </location>
</feature>
<feature type="signal peptide" evidence="2">
    <location>
        <begin position="1"/>
        <end position="36"/>
    </location>
</feature>
<dbReference type="Proteomes" id="UP001620339">
    <property type="component" value="Unassembled WGS sequence"/>
</dbReference>
<accession>A0ABW8JAI8</accession>
<proteinExistence type="predicted"/>
<reference evidence="3 4" key="1">
    <citation type="submission" date="2020-10" db="EMBL/GenBank/DDBJ databases">
        <title>Phylogeny of dyella-like bacteria.</title>
        <authorList>
            <person name="Fu J."/>
        </authorList>
    </citation>
    <scope>NUCLEOTIDE SEQUENCE [LARGE SCALE GENOMIC DNA]</scope>
    <source>
        <strain evidence="3 4">KACC 19113</strain>
    </source>
</reference>
<keyword evidence="4" id="KW-1185">Reference proteome</keyword>
<feature type="region of interest" description="Disordered" evidence="1">
    <location>
        <begin position="204"/>
        <end position="224"/>
    </location>
</feature>
<dbReference type="RefSeq" id="WP_404616138.1">
    <property type="nucleotide sequence ID" value="NZ_JADIKK010000008.1"/>
</dbReference>